<organism evidence="2 3">
    <name type="scientific">Desulfuribacillus stibiiarsenatis</name>
    <dbReference type="NCBI Taxonomy" id="1390249"/>
    <lineage>
        <taxon>Bacteria</taxon>
        <taxon>Bacillati</taxon>
        <taxon>Bacillota</taxon>
        <taxon>Desulfuribacillia</taxon>
        <taxon>Desulfuribacillales</taxon>
        <taxon>Desulfuribacillaceae</taxon>
        <taxon>Desulfuribacillus</taxon>
    </lineage>
</organism>
<keyword evidence="1" id="KW-0812">Transmembrane</keyword>
<dbReference type="Proteomes" id="UP000095255">
    <property type="component" value="Unassembled WGS sequence"/>
</dbReference>
<protein>
    <recommendedName>
        <fullName evidence="4">DUF2809 domain-containing protein</fullName>
    </recommendedName>
</protein>
<keyword evidence="3" id="KW-1185">Reference proteome</keyword>
<feature type="transmembrane region" description="Helical" evidence="1">
    <location>
        <begin position="60"/>
        <end position="78"/>
    </location>
</feature>
<dbReference type="Pfam" id="PF10990">
    <property type="entry name" value="DUF2809"/>
    <property type="match status" value="1"/>
</dbReference>
<dbReference type="STRING" id="1390249.BHU72_01660"/>
<name>A0A1E5LA97_9FIRM</name>
<feature type="transmembrane region" description="Helical" evidence="1">
    <location>
        <begin position="35"/>
        <end position="53"/>
    </location>
</feature>
<accession>A0A1E5LA97</accession>
<dbReference type="InterPro" id="IPR021257">
    <property type="entry name" value="DUF2809"/>
</dbReference>
<dbReference type="AlphaFoldDB" id="A0A1E5LA97"/>
<evidence type="ECO:0000313" key="2">
    <source>
        <dbReference type="EMBL" id="OEH86988.1"/>
    </source>
</evidence>
<evidence type="ECO:0008006" key="4">
    <source>
        <dbReference type="Google" id="ProtNLM"/>
    </source>
</evidence>
<sequence>MLKRNRIMYATFVCIVILLGLASRAFPLDWWGDQYIGDVLWALMVFYLFATVFHRKDTYWIAVVAIGFAFAIEISQLYQGDWINSIRYTRVGGLILGYGFLWSDLVAYIVGVSIGAISDRYLYKSEG</sequence>
<dbReference type="OrthoDB" id="5360192at2"/>
<feature type="transmembrane region" description="Helical" evidence="1">
    <location>
        <begin position="98"/>
        <end position="117"/>
    </location>
</feature>
<comment type="caution">
    <text evidence="2">The sequence shown here is derived from an EMBL/GenBank/DDBJ whole genome shotgun (WGS) entry which is preliminary data.</text>
</comment>
<reference evidence="2 3" key="1">
    <citation type="submission" date="2016-09" db="EMBL/GenBank/DDBJ databases">
        <title>Desulfuribacillus arsenicus sp. nov., an obligately anaerobic, dissimilatory arsenic- and antimonate-reducing bacterium isolated from anoxic sediments.</title>
        <authorList>
            <person name="Abin C.A."/>
            <person name="Hollibaugh J.T."/>
        </authorList>
    </citation>
    <scope>NUCLEOTIDE SEQUENCE [LARGE SCALE GENOMIC DNA]</scope>
    <source>
        <strain evidence="2 3">MLFW-2</strain>
    </source>
</reference>
<evidence type="ECO:0000313" key="3">
    <source>
        <dbReference type="Proteomes" id="UP000095255"/>
    </source>
</evidence>
<evidence type="ECO:0000256" key="1">
    <source>
        <dbReference type="SAM" id="Phobius"/>
    </source>
</evidence>
<proteinExistence type="predicted"/>
<dbReference type="EMBL" id="MJAT01000001">
    <property type="protein sequence ID" value="OEH86988.1"/>
    <property type="molecule type" value="Genomic_DNA"/>
</dbReference>
<keyword evidence="1" id="KW-0472">Membrane</keyword>
<dbReference type="RefSeq" id="WP_069700866.1">
    <property type="nucleotide sequence ID" value="NZ_MJAT01000001.1"/>
</dbReference>
<gene>
    <name evidence="2" type="ORF">BHU72_01660</name>
</gene>
<keyword evidence="1" id="KW-1133">Transmembrane helix</keyword>